<gene>
    <name evidence="4" type="ORF">QO011_000875</name>
</gene>
<dbReference type="GO" id="GO:0016787">
    <property type="term" value="F:hydrolase activity"/>
    <property type="evidence" value="ECO:0007669"/>
    <property type="project" value="UniProtKB-KW"/>
</dbReference>
<organism evidence="4 5">
    <name type="scientific">Labrys wisconsinensis</name>
    <dbReference type="NCBI Taxonomy" id="425677"/>
    <lineage>
        <taxon>Bacteria</taxon>
        <taxon>Pseudomonadati</taxon>
        <taxon>Pseudomonadota</taxon>
        <taxon>Alphaproteobacteria</taxon>
        <taxon>Hyphomicrobiales</taxon>
        <taxon>Xanthobacteraceae</taxon>
        <taxon>Labrys</taxon>
    </lineage>
</organism>
<accession>A0ABU0J2N0</accession>
<dbReference type="RefSeq" id="WP_307268168.1">
    <property type="nucleotide sequence ID" value="NZ_JAUSVX010000001.1"/>
</dbReference>
<keyword evidence="2 4" id="KW-0378">Hydrolase</keyword>
<dbReference type="SUPFAM" id="SSF53474">
    <property type="entry name" value="alpha/beta-Hydrolases"/>
    <property type="match status" value="1"/>
</dbReference>
<dbReference type="Pfam" id="PF00756">
    <property type="entry name" value="Esterase"/>
    <property type="match status" value="1"/>
</dbReference>
<dbReference type="PANTHER" id="PTHR40841">
    <property type="entry name" value="SIDEROPHORE TRIACETYLFUSARININE C ESTERASE"/>
    <property type="match status" value="1"/>
</dbReference>
<comment type="caution">
    <text evidence="4">The sequence shown here is derived from an EMBL/GenBank/DDBJ whole genome shotgun (WGS) entry which is preliminary data.</text>
</comment>
<evidence type="ECO:0000256" key="3">
    <source>
        <dbReference type="SAM" id="MobiDB-lite"/>
    </source>
</evidence>
<dbReference type="Gene3D" id="3.40.50.1820">
    <property type="entry name" value="alpha/beta hydrolase"/>
    <property type="match status" value="1"/>
</dbReference>
<reference evidence="4 5" key="1">
    <citation type="submission" date="2023-07" db="EMBL/GenBank/DDBJ databases">
        <title>Genomic Encyclopedia of Type Strains, Phase IV (KMG-IV): sequencing the most valuable type-strain genomes for metagenomic binning, comparative biology and taxonomic classification.</title>
        <authorList>
            <person name="Goeker M."/>
        </authorList>
    </citation>
    <scope>NUCLEOTIDE SEQUENCE [LARGE SCALE GENOMIC DNA]</scope>
    <source>
        <strain evidence="4 5">DSM 19619</strain>
    </source>
</reference>
<sequence length="286" mass="30632">MTDPAAAPIAGTTRHDIAPASGGEPYRVFVHAPTGPAPAQGWPVLYMTDGNAVIATAVDALSVQASYPTGTNVAPGVIVAIGYPVDGPYDPLRRSCDLGPPPGQAYPPFHAGGPPVRTGGAEAFLSFIETELKPWVESRLPIDRERQALFGHSFGGLFALYALFTRPRAFRRWIAASPAIYWEDTLIGRYRRAFAPPEGLDAQVLLSAGEYEGDRLAPFQEAAPDAAERLKQKALIRTEGLAREMAADLAAIPGIRAGFELHPRETHMSVLPVAVNRAVQTAFAVR</sequence>
<dbReference type="EMBL" id="JAUSVX010000001">
    <property type="protein sequence ID" value="MDQ0467880.1"/>
    <property type="molecule type" value="Genomic_DNA"/>
</dbReference>
<evidence type="ECO:0000313" key="5">
    <source>
        <dbReference type="Proteomes" id="UP001242480"/>
    </source>
</evidence>
<dbReference type="InterPro" id="IPR000801">
    <property type="entry name" value="Esterase-like"/>
</dbReference>
<evidence type="ECO:0000256" key="1">
    <source>
        <dbReference type="ARBA" id="ARBA00005622"/>
    </source>
</evidence>
<proteinExistence type="inferred from homology"/>
<feature type="region of interest" description="Disordered" evidence="3">
    <location>
        <begin position="1"/>
        <end position="20"/>
    </location>
</feature>
<name>A0ABU0J2N0_9HYPH</name>
<evidence type="ECO:0000313" key="4">
    <source>
        <dbReference type="EMBL" id="MDQ0467880.1"/>
    </source>
</evidence>
<protein>
    <submittedName>
        <fullName evidence="4">Alpha/beta superfamily hydrolase</fullName>
    </submittedName>
</protein>
<evidence type="ECO:0000256" key="2">
    <source>
        <dbReference type="ARBA" id="ARBA00022801"/>
    </source>
</evidence>
<dbReference type="InterPro" id="IPR052558">
    <property type="entry name" value="Siderophore_Hydrolase_D"/>
</dbReference>
<keyword evidence="5" id="KW-1185">Reference proteome</keyword>
<dbReference type="InterPro" id="IPR029058">
    <property type="entry name" value="AB_hydrolase_fold"/>
</dbReference>
<comment type="similarity">
    <text evidence="1">Belongs to the esterase D family.</text>
</comment>
<dbReference type="PANTHER" id="PTHR40841:SF2">
    <property type="entry name" value="SIDEROPHORE-DEGRADING ESTERASE (EUROFUNG)"/>
    <property type="match status" value="1"/>
</dbReference>
<dbReference type="Proteomes" id="UP001242480">
    <property type="component" value="Unassembled WGS sequence"/>
</dbReference>